<comment type="caution">
    <text evidence="3">The sequence shown here is derived from an EMBL/GenBank/DDBJ whole genome shotgun (WGS) entry which is preliminary data.</text>
</comment>
<sequence length="270" mass="28408">MPSSRRRSIAHTGTIPLLLSSLSLFSAVPTLVSAQGGLRNITVDDSDPSITYSGSWATTNSDLAGNGSVHFTNDEKAEIKFSFTGIAFYYLSPTYPFPMEAILSITTSTGQIELLSLLLPPSSFLLTTLHYLHTNDTYAMRYDATGNSTDGMYNRSAPHQDNKPGGETGPFQVVFSINPEDGTLKNEKHDVDIIQGRNGGLSFDGFIYTVNDSDTSSSGSGGDGNGNDNGTNGDDDKNSAMGLRSGGAAGFATTTLLAASVAGLSYLCIG</sequence>
<protein>
    <submittedName>
        <fullName evidence="3">Uncharacterized protein</fullName>
    </submittedName>
</protein>
<proteinExistence type="predicted"/>
<name>A0A8H5GSF6_9AGAR</name>
<feature type="chain" id="PRO_5034117494" evidence="2">
    <location>
        <begin position="35"/>
        <end position="270"/>
    </location>
</feature>
<dbReference type="EMBL" id="JAACJM010000011">
    <property type="protein sequence ID" value="KAF5370396.1"/>
    <property type="molecule type" value="Genomic_DNA"/>
</dbReference>
<evidence type="ECO:0000256" key="2">
    <source>
        <dbReference type="SAM" id="SignalP"/>
    </source>
</evidence>
<feature type="region of interest" description="Disordered" evidence="1">
    <location>
        <begin position="150"/>
        <end position="173"/>
    </location>
</feature>
<reference evidence="3 4" key="1">
    <citation type="journal article" date="2020" name="ISME J.">
        <title>Uncovering the hidden diversity of litter-decomposition mechanisms in mushroom-forming fungi.</title>
        <authorList>
            <person name="Floudas D."/>
            <person name="Bentzer J."/>
            <person name="Ahren D."/>
            <person name="Johansson T."/>
            <person name="Persson P."/>
            <person name="Tunlid A."/>
        </authorList>
    </citation>
    <scope>NUCLEOTIDE SEQUENCE [LARGE SCALE GENOMIC DNA]</scope>
    <source>
        <strain evidence="3 4">CBS 291.85</strain>
    </source>
</reference>
<feature type="signal peptide" evidence="2">
    <location>
        <begin position="1"/>
        <end position="34"/>
    </location>
</feature>
<evidence type="ECO:0000256" key="1">
    <source>
        <dbReference type="SAM" id="MobiDB-lite"/>
    </source>
</evidence>
<keyword evidence="2" id="KW-0732">Signal</keyword>
<gene>
    <name evidence="3" type="ORF">D9758_006982</name>
</gene>
<dbReference type="OrthoDB" id="3234968at2759"/>
<dbReference type="AlphaFoldDB" id="A0A8H5GSF6"/>
<dbReference type="Proteomes" id="UP000559256">
    <property type="component" value="Unassembled WGS sequence"/>
</dbReference>
<keyword evidence="4" id="KW-1185">Reference proteome</keyword>
<evidence type="ECO:0000313" key="3">
    <source>
        <dbReference type="EMBL" id="KAF5370396.1"/>
    </source>
</evidence>
<feature type="region of interest" description="Disordered" evidence="1">
    <location>
        <begin position="214"/>
        <end position="240"/>
    </location>
</feature>
<accession>A0A8H5GSF6</accession>
<organism evidence="3 4">
    <name type="scientific">Tetrapyrgos nigripes</name>
    <dbReference type="NCBI Taxonomy" id="182062"/>
    <lineage>
        <taxon>Eukaryota</taxon>
        <taxon>Fungi</taxon>
        <taxon>Dikarya</taxon>
        <taxon>Basidiomycota</taxon>
        <taxon>Agaricomycotina</taxon>
        <taxon>Agaricomycetes</taxon>
        <taxon>Agaricomycetidae</taxon>
        <taxon>Agaricales</taxon>
        <taxon>Marasmiineae</taxon>
        <taxon>Marasmiaceae</taxon>
        <taxon>Tetrapyrgos</taxon>
    </lineage>
</organism>
<evidence type="ECO:0000313" key="4">
    <source>
        <dbReference type="Proteomes" id="UP000559256"/>
    </source>
</evidence>